<accession>H6SNG4</accession>
<gene>
    <name evidence="6" type="primary">rsmH</name>
    <name evidence="7" type="ORF">RSPPHO_02669</name>
</gene>
<protein>
    <recommendedName>
        <fullName evidence="6">Ribosomal RNA small subunit methyltransferase H</fullName>
        <ecNumber evidence="6">2.1.1.199</ecNumber>
    </recommendedName>
    <alternativeName>
        <fullName evidence="6">16S rRNA m(4)C1402 methyltransferase</fullName>
    </alternativeName>
    <alternativeName>
        <fullName evidence="6">rRNA (cytosine-N(4)-)-methyltransferase RsmH</fullName>
    </alternativeName>
</protein>
<dbReference type="SUPFAM" id="SSF81799">
    <property type="entry name" value="Putative methyltransferase TM0872, insert domain"/>
    <property type="match status" value="1"/>
</dbReference>
<evidence type="ECO:0000256" key="1">
    <source>
        <dbReference type="ARBA" id="ARBA00010396"/>
    </source>
</evidence>
<dbReference type="PATRIC" id="fig|1150469.3.peg.3033"/>
<keyword evidence="6" id="KW-0963">Cytoplasm</keyword>
<dbReference type="GO" id="GO:0070475">
    <property type="term" value="P:rRNA base methylation"/>
    <property type="evidence" value="ECO:0007669"/>
    <property type="project" value="UniProtKB-UniRule"/>
</dbReference>
<keyword evidence="5 6" id="KW-0949">S-adenosyl-L-methionine</keyword>
<dbReference type="HAMAP" id="MF_01007">
    <property type="entry name" value="16SrRNA_methyltr_H"/>
    <property type="match status" value="1"/>
</dbReference>
<sequence>MSQTVTAPDSRPDLPSPLHIPVLRDEAIDALEVRDGGIYVDGTFGAGGYSVSMLTRAACTVWAIDRDPEARARAAALESRFPGRFTLLAGCFGAMEDLLAAHGVTRVDGIALDLGVSSMQIDQPERGFSFRFDGPLDMRMSASGPSAADLVNTLDEAVLADIFYHLGEERHARRVARVVVERRCDTPFTRTGQLAEAVRAVVRKSGDGLDPATRTFQALRVAVNDELGELTRGLTAAERLLTPGGRLAVVSFHSLEDRLVKSFLRGRAGERAGISRHLPDAAVLGPEPTFTLVSRRAIQPGEAEARHNPRARSARLRVGERTAHPAWPVGEPQSSLVPGALTGILAQGRWGDDA</sequence>
<evidence type="ECO:0000256" key="6">
    <source>
        <dbReference type="HAMAP-Rule" id="MF_01007"/>
    </source>
</evidence>
<proteinExistence type="inferred from homology"/>
<evidence type="ECO:0000256" key="4">
    <source>
        <dbReference type="ARBA" id="ARBA00022679"/>
    </source>
</evidence>
<evidence type="ECO:0000256" key="5">
    <source>
        <dbReference type="ARBA" id="ARBA00022691"/>
    </source>
</evidence>
<dbReference type="Pfam" id="PF01795">
    <property type="entry name" value="Methyltransf_5"/>
    <property type="match status" value="1"/>
</dbReference>
<evidence type="ECO:0000313" key="8">
    <source>
        <dbReference type="Proteomes" id="UP000033220"/>
    </source>
</evidence>
<dbReference type="InterPro" id="IPR002903">
    <property type="entry name" value="RsmH"/>
</dbReference>
<dbReference type="AlphaFoldDB" id="H6SNG4"/>
<feature type="binding site" evidence="6">
    <location>
        <position position="120"/>
    </location>
    <ligand>
        <name>S-adenosyl-L-methionine</name>
        <dbReference type="ChEBI" id="CHEBI:59789"/>
    </ligand>
</feature>
<feature type="binding site" evidence="6">
    <location>
        <position position="92"/>
    </location>
    <ligand>
        <name>S-adenosyl-L-methionine</name>
        <dbReference type="ChEBI" id="CHEBI:59789"/>
    </ligand>
</feature>
<dbReference type="InterPro" id="IPR029063">
    <property type="entry name" value="SAM-dependent_MTases_sf"/>
</dbReference>
<dbReference type="EMBL" id="HE663493">
    <property type="protein sequence ID" value="CCG09295.1"/>
    <property type="molecule type" value="Genomic_DNA"/>
</dbReference>
<evidence type="ECO:0000256" key="2">
    <source>
        <dbReference type="ARBA" id="ARBA00022552"/>
    </source>
</evidence>
<dbReference type="Proteomes" id="UP000033220">
    <property type="component" value="Chromosome DSM 122"/>
</dbReference>
<dbReference type="RefSeq" id="WP_014415925.1">
    <property type="nucleotide sequence ID" value="NC_017059.1"/>
</dbReference>
<keyword evidence="8" id="KW-1185">Reference proteome</keyword>
<dbReference type="OrthoDB" id="9806637at2"/>
<dbReference type="NCBIfam" id="TIGR00006">
    <property type="entry name" value="16S rRNA (cytosine(1402)-N(4))-methyltransferase RsmH"/>
    <property type="match status" value="1"/>
</dbReference>
<dbReference type="GO" id="GO:0071424">
    <property type="term" value="F:rRNA (cytosine-N4-)-methyltransferase activity"/>
    <property type="evidence" value="ECO:0007669"/>
    <property type="project" value="UniProtKB-UniRule"/>
</dbReference>
<dbReference type="Gene3D" id="1.10.150.170">
    <property type="entry name" value="Putative methyltransferase TM0872, insert domain"/>
    <property type="match status" value="1"/>
</dbReference>
<comment type="catalytic activity">
    <reaction evidence="6">
        <text>cytidine(1402) in 16S rRNA + S-adenosyl-L-methionine = N(4)-methylcytidine(1402) in 16S rRNA + S-adenosyl-L-homocysteine + H(+)</text>
        <dbReference type="Rhea" id="RHEA:42928"/>
        <dbReference type="Rhea" id="RHEA-COMP:10286"/>
        <dbReference type="Rhea" id="RHEA-COMP:10287"/>
        <dbReference type="ChEBI" id="CHEBI:15378"/>
        <dbReference type="ChEBI" id="CHEBI:57856"/>
        <dbReference type="ChEBI" id="CHEBI:59789"/>
        <dbReference type="ChEBI" id="CHEBI:74506"/>
        <dbReference type="ChEBI" id="CHEBI:82748"/>
        <dbReference type="EC" id="2.1.1.199"/>
    </reaction>
</comment>
<comment type="subcellular location">
    <subcellularLocation>
        <location evidence="6">Cytoplasm</location>
    </subcellularLocation>
</comment>
<evidence type="ECO:0000256" key="3">
    <source>
        <dbReference type="ARBA" id="ARBA00022603"/>
    </source>
</evidence>
<organism evidence="7 8">
    <name type="scientific">Pararhodospirillum photometricum DSM 122</name>
    <dbReference type="NCBI Taxonomy" id="1150469"/>
    <lineage>
        <taxon>Bacteria</taxon>
        <taxon>Pseudomonadati</taxon>
        <taxon>Pseudomonadota</taxon>
        <taxon>Alphaproteobacteria</taxon>
        <taxon>Rhodospirillales</taxon>
        <taxon>Rhodospirillaceae</taxon>
        <taxon>Pararhodospirillum</taxon>
    </lineage>
</organism>
<dbReference type="InterPro" id="IPR023397">
    <property type="entry name" value="SAM-dep_MeTrfase_MraW_recog"/>
</dbReference>
<dbReference type="PANTHER" id="PTHR11265">
    <property type="entry name" value="S-ADENOSYL-METHYLTRANSFERASE MRAW"/>
    <property type="match status" value="1"/>
</dbReference>
<dbReference type="SUPFAM" id="SSF53335">
    <property type="entry name" value="S-adenosyl-L-methionine-dependent methyltransferases"/>
    <property type="match status" value="1"/>
</dbReference>
<dbReference type="KEGG" id="rpm:RSPPHO_02669"/>
<comment type="function">
    <text evidence="6">Specifically methylates the N4 position of cytidine in position 1402 (C1402) of 16S rRNA.</text>
</comment>
<evidence type="ECO:0000313" key="7">
    <source>
        <dbReference type="EMBL" id="CCG09295.1"/>
    </source>
</evidence>
<dbReference type="GO" id="GO:0005737">
    <property type="term" value="C:cytoplasm"/>
    <property type="evidence" value="ECO:0007669"/>
    <property type="project" value="UniProtKB-SubCell"/>
</dbReference>
<feature type="binding site" evidence="6">
    <location>
        <begin position="47"/>
        <end position="49"/>
    </location>
    <ligand>
        <name>S-adenosyl-L-methionine</name>
        <dbReference type="ChEBI" id="CHEBI:59789"/>
    </ligand>
</feature>
<dbReference type="STRING" id="1150469.RSPPHO_02669"/>
<reference evidence="7 8" key="1">
    <citation type="submission" date="2012-02" db="EMBL/GenBank/DDBJ databases">
        <title>Shotgun genome sequence of Phaeospirillum photometricum DSM 122.</title>
        <authorList>
            <person name="Duquesne K."/>
            <person name="Sturgis J."/>
        </authorList>
    </citation>
    <scope>NUCLEOTIDE SEQUENCE [LARGE SCALE GENOMIC DNA]</scope>
    <source>
        <strain evidence="8">DSM122</strain>
    </source>
</reference>
<dbReference type="Gene3D" id="3.40.50.150">
    <property type="entry name" value="Vaccinia Virus protein VP39"/>
    <property type="match status" value="1"/>
</dbReference>
<dbReference type="eggNOG" id="COG0275">
    <property type="taxonomic scope" value="Bacteria"/>
</dbReference>
<name>H6SNG4_PARPM</name>
<keyword evidence="4 6" id="KW-0808">Transferase</keyword>
<comment type="similarity">
    <text evidence="1 6">Belongs to the methyltransferase superfamily. RsmH family.</text>
</comment>
<feature type="binding site" evidence="6">
    <location>
        <position position="65"/>
    </location>
    <ligand>
        <name>S-adenosyl-L-methionine</name>
        <dbReference type="ChEBI" id="CHEBI:59789"/>
    </ligand>
</feature>
<dbReference type="PIRSF" id="PIRSF004486">
    <property type="entry name" value="MraW"/>
    <property type="match status" value="1"/>
</dbReference>
<dbReference type="PANTHER" id="PTHR11265:SF0">
    <property type="entry name" value="12S RRNA N4-METHYLCYTIDINE METHYLTRANSFERASE"/>
    <property type="match status" value="1"/>
</dbReference>
<dbReference type="HOGENOM" id="CLU_038422_1_1_5"/>
<feature type="binding site" evidence="6">
    <location>
        <position position="113"/>
    </location>
    <ligand>
        <name>S-adenosyl-L-methionine</name>
        <dbReference type="ChEBI" id="CHEBI:59789"/>
    </ligand>
</feature>
<dbReference type="EC" id="2.1.1.199" evidence="6"/>
<keyword evidence="3 6" id="KW-0489">Methyltransferase</keyword>
<keyword evidence="2 6" id="KW-0698">rRNA processing</keyword>